<evidence type="ECO:0000313" key="1">
    <source>
        <dbReference type="EMBL" id="MDC7683345.1"/>
    </source>
</evidence>
<dbReference type="Gene3D" id="1.10.287.3020">
    <property type="match status" value="1"/>
</dbReference>
<sequence length="101" mass="11301">MAEVSNERFNEFVVQHINTANSHLPESNPGIAGAALMQAAARFNCFVSSTQFVSGRVMAQSKDAHIDHYVKLYRDYLESHYQDYTDNFAHYSPATLGISKA</sequence>
<evidence type="ECO:0000313" key="2">
    <source>
        <dbReference type="Proteomes" id="UP001214854"/>
    </source>
</evidence>
<dbReference type="Pfam" id="PF11342">
    <property type="entry name" value="DUF3144"/>
    <property type="match status" value="1"/>
</dbReference>
<dbReference type="InterPro" id="IPR021490">
    <property type="entry name" value="DUF3144"/>
</dbReference>
<proteinExistence type="predicted"/>
<organism evidence="1 2">
    <name type="scientific">Asticcacaulis aquaticus</name>
    <dbReference type="NCBI Taxonomy" id="2984212"/>
    <lineage>
        <taxon>Bacteria</taxon>
        <taxon>Pseudomonadati</taxon>
        <taxon>Pseudomonadota</taxon>
        <taxon>Alphaproteobacteria</taxon>
        <taxon>Caulobacterales</taxon>
        <taxon>Caulobacteraceae</taxon>
        <taxon>Asticcacaulis</taxon>
    </lineage>
</organism>
<reference evidence="1 2" key="1">
    <citation type="submission" date="2023-01" db="EMBL/GenBank/DDBJ databases">
        <title>Novel species of the genus Asticcacaulis isolated from rivers.</title>
        <authorList>
            <person name="Lu H."/>
        </authorList>
    </citation>
    <scope>NUCLEOTIDE SEQUENCE [LARGE SCALE GENOMIC DNA]</scope>
    <source>
        <strain evidence="1 2">BYS171W</strain>
    </source>
</reference>
<dbReference type="EMBL" id="JAQQKX010000005">
    <property type="protein sequence ID" value="MDC7683345.1"/>
    <property type="molecule type" value="Genomic_DNA"/>
</dbReference>
<dbReference type="RefSeq" id="WP_272747819.1">
    <property type="nucleotide sequence ID" value="NZ_JAQQKX010000005.1"/>
</dbReference>
<comment type="caution">
    <text evidence="1">The sequence shown here is derived from an EMBL/GenBank/DDBJ whole genome shotgun (WGS) entry which is preliminary data.</text>
</comment>
<protein>
    <submittedName>
        <fullName evidence="1">DUF3144 domain-containing protein</fullName>
    </submittedName>
</protein>
<accession>A0ABT5HU23</accession>
<name>A0ABT5HU23_9CAUL</name>
<keyword evidence="2" id="KW-1185">Reference proteome</keyword>
<dbReference type="Proteomes" id="UP001214854">
    <property type="component" value="Unassembled WGS sequence"/>
</dbReference>
<gene>
    <name evidence="1" type="ORF">PQU92_08660</name>
</gene>